<organism evidence="1 2">
    <name type="scientific">Pleuronectes platessa</name>
    <name type="common">European plaice</name>
    <dbReference type="NCBI Taxonomy" id="8262"/>
    <lineage>
        <taxon>Eukaryota</taxon>
        <taxon>Metazoa</taxon>
        <taxon>Chordata</taxon>
        <taxon>Craniata</taxon>
        <taxon>Vertebrata</taxon>
        <taxon>Euteleostomi</taxon>
        <taxon>Actinopterygii</taxon>
        <taxon>Neopterygii</taxon>
        <taxon>Teleostei</taxon>
        <taxon>Neoteleostei</taxon>
        <taxon>Acanthomorphata</taxon>
        <taxon>Carangaria</taxon>
        <taxon>Pleuronectiformes</taxon>
        <taxon>Pleuronectoidei</taxon>
        <taxon>Pleuronectidae</taxon>
        <taxon>Pleuronectes</taxon>
    </lineage>
</organism>
<reference evidence="1" key="1">
    <citation type="submission" date="2020-03" db="EMBL/GenBank/DDBJ databases">
        <authorList>
            <person name="Weist P."/>
        </authorList>
    </citation>
    <scope>NUCLEOTIDE SEQUENCE</scope>
</reference>
<accession>A0A9N7UCL0</accession>
<sequence>MRRLHKLLDADRPSMRPGPPVCGAVHYSEPRGVLGQGLLNTAPPAKAPERKKMKDKPVAELIQASSTELILELTITCPQRPLYPAQLSNCAGDTTWTPALSSWNAINPNIPISV</sequence>
<evidence type="ECO:0000313" key="2">
    <source>
        <dbReference type="Proteomes" id="UP001153269"/>
    </source>
</evidence>
<evidence type="ECO:0000313" key="1">
    <source>
        <dbReference type="EMBL" id="CAB1427799.1"/>
    </source>
</evidence>
<dbReference type="Proteomes" id="UP001153269">
    <property type="component" value="Unassembled WGS sequence"/>
</dbReference>
<name>A0A9N7UCL0_PLEPL</name>
<keyword evidence="2" id="KW-1185">Reference proteome</keyword>
<protein>
    <submittedName>
        <fullName evidence="1">Uncharacterized protein</fullName>
    </submittedName>
</protein>
<comment type="caution">
    <text evidence="1">The sequence shown here is derived from an EMBL/GenBank/DDBJ whole genome shotgun (WGS) entry which is preliminary data.</text>
</comment>
<dbReference type="AlphaFoldDB" id="A0A9N7UCL0"/>
<gene>
    <name evidence="1" type="ORF">PLEPLA_LOCUS15744</name>
</gene>
<dbReference type="EMBL" id="CADEAL010001001">
    <property type="protein sequence ID" value="CAB1427799.1"/>
    <property type="molecule type" value="Genomic_DNA"/>
</dbReference>
<proteinExistence type="predicted"/>